<dbReference type="OrthoDB" id="9788098at2"/>
<dbReference type="Pfam" id="PF00392">
    <property type="entry name" value="GntR"/>
    <property type="match status" value="1"/>
</dbReference>
<organism evidence="6 7">
    <name type="scientific">Microvirga brassicacearum</name>
    <dbReference type="NCBI Taxonomy" id="2580413"/>
    <lineage>
        <taxon>Bacteria</taxon>
        <taxon>Pseudomonadati</taxon>
        <taxon>Pseudomonadota</taxon>
        <taxon>Alphaproteobacteria</taxon>
        <taxon>Hyphomicrobiales</taxon>
        <taxon>Methylobacteriaceae</taxon>
        <taxon>Microvirga</taxon>
    </lineage>
</organism>
<feature type="domain" description="HTH gntR-type" evidence="5">
    <location>
        <begin position="33"/>
        <end position="100"/>
    </location>
</feature>
<dbReference type="SMART" id="SM00895">
    <property type="entry name" value="FCD"/>
    <property type="match status" value="1"/>
</dbReference>
<keyword evidence="2" id="KW-0238">DNA-binding</keyword>
<dbReference type="EMBL" id="VCMV01000013">
    <property type="protein sequence ID" value="KAB0267391.1"/>
    <property type="molecule type" value="Genomic_DNA"/>
</dbReference>
<keyword evidence="1" id="KW-0805">Transcription regulation</keyword>
<dbReference type="InterPro" id="IPR036388">
    <property type="entry name" value="WH-like_DNA-bd_sf"/>
</dbReference>
<gene>
    <name evidence="6" type="ORF">FEZ63_08760</name>
</gene>
<evidence type="ECO:0000256" key="3">
    <source>
        <dbReference type="ARBA" id="ARBA00023163"/>
    </source>
</evidence>
<dbReference type="RefSeq" id="WP_150943391.1">
    <property type="nucleotide sequence ID" value="NZ_VCMV01000013.1"/>
</dbReference>
<dbReference type="Gene3D" id="1.20.120.530">
    <property type="entry name" value="GntR ligand-binding domain-like"/>
    <property type="match status" value="1"/>
</dbReference>
<evidence type="ECO:0000259" key="5">
    <source>
        <dbReference type="PROSITE" id="PS50949"/>
    </source>
</evidence>
<dbReference type="PROSITE" id="PS50949">
    <property type="entry name" value="HTH_GNTR"/>
    <property type="match status" value="1"/>
</dbReference>
<evidence type="ECO:0000256" key="2">
    <source>
        <dbReference type="ARBA" id="ARBA00023125"/>
    </source>
</evidence>
<accession>A0A5N3PCG3</accession>
<dbReference type="Proteomes" id="UP000325684">
    <property type="component" value="Unassembled WGS sequence"/>
</dbReference>
<dbReference type="PRINTS" id="PR00033">
    <property type="entry name" value="HTHASNC"/>
</dbReference>
<sequence>MREVPAVVPELPPENAPTPKRAGADVARPMSAPLSVATIHATIRQDIILLRLRPGTRVSENELARRFGTSRTPVREALLRLVEEGLIEVWPQRGTFITPISLQAVRRARFVREAMEVAILRRAAEQGLSAESRKDVDRAIAEQEAARDEPERFTRADDAFHRAFADGIDVGNIWAVLEREKAQFDRLRFLSLPDVTPVSTLISQHKAMLVAVSKGDVAAAEHAAREHLSEVLKVSDTLAATHPELIVDDT</sequence>
<evidence type="ECO:0000256" key="4">
    <source>
        <dbReference type="SAM" id="MobiDB-lite"/>
    </source>
</evidence>
<dbReference type="InterPro" id="IPR000524">
    <property type="entry name" value="Tscrpt_reg_HTH_GntR"/>
</dbReference>
<dbReference type="Pfam" id="PF07729">
    <property type="entry name" value="FCD"/>
    <property type="match status" value="1"/>
</dbReference>
<reference evidence="6 7" key="1">
    <citation type="journal article" date="2019" name="Microorganisms">
        <title>Genome Insights into the Novel Species Microvirga brassicacearum, a Rapeseed Endophyte with Biotechnological Potential.</title>
        <authorList>
            <person name="Jimenez-Gomez A."/>
            <person name="Saati-Santamaria Z."/>
            <person name="Igual J.M."/>
            <person name="Rivas R."/>
            <person name="Mateos P.F."/>
            <person name="Garcia-Fraile P."/>
        </authorList>
    </citation>
    <scope>NUCLEOTIDE SEQUENCE [LARGE SCALE GENOMIC DNA]</scope>
    <source>
        <strain evidence="6 7">CDVBN77</strain>
    </source>
</reference>
<evidence type="ECO:0000313" key="6">
    <source>
        <dbReference type="EMBL" id="KAB0267391.1"/>
    </source>
</evidence>
<dbReference type="InterPro" id="IPR011711">
    <property type="entry name" value="GntR_C"/>
</dbReference>
<proteinExistence type="predicted"/>
<dbReference type="PANTHER" id="PTHR43537:SF6">
    <property type="entry name" value="HTH-TYPE TRANSCRIPTIONAL REPRESSOR RSPR"/>
    <property type="match status" value="1"/>
</dbReference>
<dbReference type="GO" id="GO:0043565">
    <property type="term" value="F:sequence-specific DNA binding"/>
    <property type="evidence" value="ECO:0007669"/>
    <property type="project" value="InterPro"/>
</dbReference>
<evidence type="ECO:0000256" key="1">
    <source>
        <dbReference type="ARBA" id="ARBA00023015"/>
    </source>
</evidence>
<feature type="region of interest" description="Disordered" evidence="4">
    <location>
        <begin position="1"/>
        <end position="25"/>
    </location>
</feature>
<dbReference type="InterPro" id="IPR036390">
    <property type="entry name" value="WH_DNA-bd_sf"/>
</dbReference>
<name>A0A5N3PCG3_9HYPH</name>
<dbReference type="SUPFAM" id="SSF48008">
    <property type="entry name" value="GntR ligand-binding domain-like"/>
    <property type="match status" value="1"/>
</dbReference>
<dbReference type="InterPro" id="IPR000485">
    <property type="entry name" value="AsnC-type_HTH_dom"/>
</dbReference>
<keyword evidence="7" id="KW-1185">Reference proteome</keyword>
<keyword evidence="3" id="KW-0804">Transcription</keyword>
<protein>
    <submittedName>
        <fullName evidence="6">GntR family transcriptional regulator</fullName>
    </submittedName>
</protein>
<dbReference type="GO" id="GO:0003700">
    <property type="term" value="F:DNA-binding transcription factor activity"/>
    <property type="evidence" value="ECO:0007669"/>
    <property type="project" value="InterPro"/>
</dbReference>
<dbReference type="InterPro" id="IPR008920">
    <property type="entry name" value="TF_FadR/GntR_C"/>
</dbReference>
<dbReference type="SUPFAM" id="SSF46785">
    <property type="entry name" value="Winged helix' DNA-binding domain"/>
    <property type="match status" value="1"/>
</dbReference>
<comment type="caution">
    <text evidence="6">The sequence shown here is derived from an EMBL/GenBank/DDBJ whole genome shotgun (WGS) entry which is preliminary data.</text>
</comment>
<dbReference type="PANTHER" id="PTHR43537">
    <property type="entry name" value="TRANSCRIPTIONAL REGULATOR, GNTR FAMILY"/>
    <property type="match status" value="1"/>
</dbReference>
<dbReference type="PRINTS" id="PR00035">
    <property type="entry name" value="HTHGNTR"/>
</dbReference>
<dbReference type="SMART" id="SM00345">
    <property type="entry name" value="HTH_GNTR"/>
    <property type="match status" value="1"/>
</dbReference>
<evidence type="ECO:0000313" key="7">
    <source>
        <dbReference type="Proteomes" id="UP000325684"/>
    </source>
</evidence>
<dbReference type="AlphaFoldDB" id="A0A5N3PCG3"/>
<dbReference type="CDD" id="cd07377">
    <property type="entry name" value="WHTH_GntR"/>
    <property type="match status" value="1"/>
</dbReference>
<dbReference type="Gene3D" id="1.10.10.10">
    <property type="entry name" value="Winged helix-like DNA-binding domain superfamily/Winged helix DNA-binding domain"/>
    <property type="match status" value="1"/>
</dbReference>